<dbReference type="KEGG" id="ndk:I601_0131"/>
<dbReference type="PATRIC" id="fig|1300347.3.peg.133"/>
<dbReference type="PROSITE" id="PS51782">
    <property type="entry name" value="LYSM"/>
    <property type="match status" value="1"/>
</dbReference>
<dbReference type="AlphaFoldDB" id="A0A1A9GGH4"/>
<keyword evidence="3" id="KW-1185">Reference proteome</keyword>
<dbReference type="EMBL" id="CP015079">
    <property type="protein sequence ID" value="ANH36585.1"/>
    <property type="molecule type" value="Genomic_DNA"/>
</dbReference>
<proteinExistence type="predicted"/>
<evidence type="ECO:0000313" key="2">
    <source>
        <dbReference type="EMBL" id="ANH36585.1"/>
    </source>
</evidence>
<dbReference type="InterPro" id="IPR018392">
    <property type="entry name" value="LysM"/>
</dbReference>
<organism evidence="2 3">
    <name type="scientific">Nocardioides dokdonensis FR1436</name>
    <dbReference type="NCBI Taxonomy" id="1300347"/>
    <lineage>
        <taxon>Bacteria</taxon>
        <taxon>Bacillati</taxon>
        <taxon>Actinomycetota</taxon>
        <taxon>Actinomycetes</taxon>
        <taxon>Propionibacteriales</taxon>
        <taxon>Nocardioidaceae</taxon>
        <taxon>Nocardioides</taxon>
    </lineage>
</organism>
<protein>
    <recommendedName>
        <fullName evidence="1">LysM domain-containing protein</fullName>
    </recommendedName>
</protein>
<accession>A0A1A9GGH4</accession>
<name>A0A1A9GGH4_9ACTN</name>
<dbReference type="CDD" id="cd00118">
    <property type="entry name" value="LysM"/>
    <property type="match status" value="1"/>
</dbReference>
<dbReference type="InterPro" id="IPR036779">
    <property type="entry name" value="LysM_dom_sf"/>
</dbReference>
<evidence type="ECO:0000313" key="3">
    <source>
        <dbReference type="Proteomes" id="UP000077868"/>
    </source>
</evidence>
<dbReference type="RefSeq" id="WP_169834645.1">
    <property type="nucleotide sequence ID" value="NZ_CP015079.1"/>
</dbReference>
<feature type="domain" description="LysM" evidence="1">
    <location>
        <begin position="150"/>
        <end position="206"/>
    </location>
</feature>
<gene>
    <name evidence="2" type="ORF">I601_0131</name>
</gene>
<dbReference type="Gene3D" id="3.10.350.10">
    <property type="entry name" value="LysM domain"/>
    <property type="match status" value="1"/>
</dbReference>
<sequence>MIAIGSAPRRRCLLVWTGATAAAALLLALLVPGVLAGGSDFADLLVRCCAAVLAGCVAWAWLVTSVVVLEAVRGQGAPAPAPGCPWGLRSLVLRACGLALAGVAVSALCPAQATPDSLQQGSAVNATLGGDPLVGLPLPDRAPGGARRARTVTVAPGDTLWGLAARRLPDACDAAVAEYWPRVHRANRAVVGADPDLLRPGQLLRLPPPPPAS</sequence>
<reference evidence="2 3" key="1">
    <citation type="submission" date="2016-03" db="EMBL/GenBank/DDBJ databases">
        <title>Complete genome sequence of a soil Actinobacterium, Nocardioides dokdonensis FR1436.</title>
        <authorList>
            <person name="Kwon S.-K."/>
            <person name="Kim K."/>
            <person name="Kim J.F."/>
        </authorList>
    </citation>
    <scope>NUCLEOTIDE SEQUENCE [LARGE SCALE GENOMIC DNA]</scope>
    <source>
        <strain evidence="2 3">FR1436</strain>
    </source>
</reference>
<dbReference type="Proteomes" id="UP000077868">
    <property type="component" value="Chromosome"/>
</dbReference>
<dbReference type="PROSITE" id="PS51318">
    <property type="entry name" value="TAT"/>
    <property type="match status" value="1"/>
</dbReference>
<dbReference type="Pfam" id="PF01476">
    <property type="entry name" value="LysM"/>
    <property type="match status" value="1"/>
</dbReference>
<dbReference type="InterPro" id="IPR006311">
    <property type="entry name" value="TAT_signal"/>
</dbReference>
<dbReference type="STRING" id="1300347.I601_0131"/>
<evidence type="ECO:0000259" key="1">
    <source>
        <dbReference type="PROSITE" id="PS51782"/>
    </source>
</evidence>